<dbReference type="InterPro" id="IPR001227">
    <property type="entry name" value="Ac_transferase_dom_sf"/>
</dbReference>
<feature type="region of interest" description="Disordered" evidence="10">
    <location>
        <begin position="509"/>
        <end position="577"/>
    </location>
</feature>
<dbReference type="SMART" id="SM00823">
    <property type="entry name" value="PKS_PP"/>
    <property type="match status" value="2"/>
</dbReference>
<dbReference type="GO" id="GO:0005737">
    <property type="term" value="C:cytoplasm"/>
    <property type="evidence" value="ECO:0007669"/>
    <property type="project" value="TreeGrafter"/>
</dbReference>
<dbReference type="InterPro" id="IPR032821">
    <property type="entry name" value="PKS_assoc"/>
</dbReference>
<dbReference type="Gene3D" id="3.40.50.12780">
    <property type="entry name" value="N-terminal domain of ligase-like"/>
    <property type="match status" value="2"/>
</dbReference>
<dbReference type="Gene3D" id="3.40.47.10">
    <property type="match status" value="1"/>
</dbReference>
<dbReference type="InterPro" id="IPR006162">
    <property type="entry name" value="Ppantetheine_attach_site"/>
</dbReference>
<dbReference type="FunFam" id="3.40.47.10:FF:000019">
    <property type="entry name" value="Polyketide synthase type I"/>
    <property type="match status" value="1"/>
</dbReference>
<evidence type="ECO:0000256" key="7">
    <source>
        <dbReference type="ARBA" id="ARBA00023194"/>
    </source>
</evidence>
<dbReference type="SMART" id="SM00827">
    <property type="entry name" value="PKS_AT"/>
    <property type="match status" value="1"/>
</dbReference>
<dbReference type="InterPro" id="IPR049551">
    <property type="entry name" value="PKS_DH_C"/>
</dbReference>
<dbReference type="InterPro" id="IPR045851">
    <property type="entry name" value="AMP-bd_C_sf"/>
</dbReference>
<evidence type="ECO:0000313" key="14">
    <source>
        <dbReference type="EMBL" id="TQE33540.1"/>
    </source>
</evidence>
<dbReference type="GO" id="GO:0071770">
    <property type="term" value="P:DIM/DIP cell wall layer assembly"/>
    <property type="evidence" value="ECO:0007669"/>
    <property type="project" value="TreeGrafter"/>
</dbReference>
<dbReference type="PROSITE" id="PS00455">
    <property type="entry name" value="AMP_BINDING"/>
    <property type="match status" value="1"/>
</dbReference>
<dbReference type="GO" id="GO:0004312">
    <property type="term" value="F:fatty acid synthase activity"/>
    <property type="evidence" value="ECO:0007669"/>
    <property type="project" value="TreeGrafter"/>
</dbReference>
<proteinExistence type="predicted"/>
<dbReference type="Gene3D" id="1.10.1200.10">
    <property type="entry name" value="ACP-like"/>
    <property type="match status" value="2"/>
</dbReference>
<dbReference type="SUPFAM" id="SSF56801">
    <property type="entry name" value="Acetyl-CoA synthetase-like"/>
    <property type="match status" value="1"/>
</dbReference>
<reference evidence="14 15" key="1">
    <citation type="submission" date="2019-03" db="EMBL/GenBank/DDBJ databases">
        <title>Comparative genomic analyses of the sweetpotato soil rot pathogen, Streptomyces ipomoeae.</title>
        <authorList>
            <person name="Ruschel Soares N."/>
            <person name="Badger J.H."/>
            <person name="Huguet-Tapia J.C."/>
            <person name="Clark C.A."/>
            <person name="Pettis G.S."/>
        </authorList>
    </citation>
    <scope>NUCLEOTIDE SEQUENCE [LARGE SCALE GENOMIC DNA]</scope>
    <source>
        <strain evidence="14 15">88-35</strain>
    </source>
</reference>
<evidence type="ECO:0000256" key="3">
    <source>
        <dbReference type="ARBA" id="ARBA00022450"/>
    </source>
</evidence>
<dbReference type="Pfam" id="PF13193">
    <property type="entry name" value="AMP-binding_C"/>
    <property type="match status" value="1"/>
</dbReference>
<keyword evidence="6" id="KW-0677">Repeat</keyword>
<dbReference type="EMBL" id="SPAZ01000151">
    <property type="protein sequence ID" value="TQE33540.1"/>
    <property type="molecule type" value="Genomic_DNA"/>
</dbReference>
<evidence type="ECO:0000256" key="4">
    <source>
        <dbReference type="ARBA" id="ARBA00022553"/>
    </source>
</evidence>
<dbReference type="Gene3D" id="3.10.129.110">
    <property type="entry name" value="Polyketide synthase dehydratase"/>
    <property type="match status" value="1"/>
</dbReference>
<feature type="domain" description="Carrier" evidence="11">
    <location>
        <begin position="3043"/>
        <end position="3118"/>
    </location>
</feature>
<dbReference type="SMART" id="SM00824">
    <property type="entry name" value="PKS_TE"/>
    <property type="match status" value="1"/>
</dbReference>
<dbReference type="InterPro" id="IPR057326">
    <property type="entry name" value="KR_dom"/>
</dbReference>
<dbReference type="PROSITE" id="PS00012">
    <property type="entry name" value="PHOSPHOPANTETHEINE"/>
    <property type="match status" value="2"/>
</dbReference>
<feature type="domain" description="Carrier" evidence="11">
    <location>
        <begin position="1902"/>
        <end position="1976"/>
    </location>
</feature>
<dbReference type="PROSITE" id="PS50075">
    <property type="entry name" value="CARRIER"/>
    <property type="match status" value="2"/>
</dbReference>
<dbReference type="InterPro" id="IPR029058">
    <property type="entry name" value="AB_hydrolase_fold"/>
</dbReference>
<accession>A0AAE9B0Q2</accession>
<evidence type="ECO:0000259" key="11">
    <source>
        <dbReference type="PROSITE" id="PS50075"/>
    </source>
</evidence>
<evidence type="ECO:0000256" key="9">
    <source>
        <dbReference type="PROSITE-ProRule" id="PRU01363"/>
    </source>
</evidence>
<dbReference type="InterPro" id="IPR013968">
    <property type="entry name" value="PKS_KR"/>
</dbReference>
<dbReference type="InterPro" id="IPR000873">
    <property type="entry name" value="AMP-dep_synth/lig_dom"/>
</dbReference>
<dbReference type="GO" id="GO:0031177">
    <property type="term" value="F:phosphopantetheine binding"/>
    <property type="evidence" value="ECO:0007669"/>
    <property type="project" value="InterPro"/>
</dbReference>
<dbReference type="InterPro" id="IPR049900">
    <property type="entry name" value="PKS_mFAS_DH"/>
</dbReference>
<evidence type="ECO:0000256" key="6">
    <source>
        <dbReference type="ARBA" id="ARBA00022737"/>
    </source>
</evidence>
<dbReference type="Pfam" id="PF00975">
    <property type="entry name" value="Thioesterase"/>
    <property type="match status" value="1"/>
</dbReference>
<dbReference type="Pfam" id="PF00109">
    <property type="entry name" value="ketoacyl-synt"/>
    <property type="match status" value="1"/>
</dbReference>
<evidence type="ECO:0000313" key="15">
    <source>
        <dbReference type="Proteomes" id="UP000318720"/>
    </source>
</evidence>
<dbReference type="Pfam" id="PF16197">
    <property type="entry name" value="KAsynt_C_assoc"/>
    <property type="match status" value="1"/>
</dbReference>
<dbReference type="SUPFAM" id="SSF51735">
    <property type="entry name" value="NAD(P)-binding Rossmann-fold domains"/>
    <property type="match status" value="2"/>
</dbReference>
<comment type="caution">
    <text evidence="14">The sequence shown here is derived from an EMBL/GenBank/DDBJ whole genome shotgun (WGS) entry which is preliminary data.</text>
</comment>
<keyword evidence="8 14" id="KW-0012">Acyltransferase</keyword>
<dbReference type="CDD" id="cd19531">
    <property type="entry name" value="LCL_NRPS-like"/>
    <property type="match status" value="1"/>
</dbReference>
<evidence type="ECO:0000256" key="5">
    <source>
        <dbReference type="ARBA" id="ARBA00022679"/>
    </source>
</evidence>
<feature type="domain" description="PKS/mFAS DH" evidence="13">
    <location>
        <begin position="1050"/>
        <end position="1329"/>
    </location>
</feature>
<dbReference type="CDD" id="cd08955">
    <property type="entry name" value="KR_2_FAS_SDR_x"/>
    <property type="match status" value="1"/>
</dbReference>
<keyword evidence="3" id="KW-0596">Phosphopantetheine</keyword>
<dbReference type="GO" id="GO:0004315">
    <property type="term" value="F:3-oxoacyl-[acyl-carrier-protein] synthase activity"/>
    <property type="evidence" value="ECO:0007669"/>
    <property type="project" value="InterPro"/>
</dbReference>
<dbReference type="SUPFAM" id="SSF53474">
    <property type="entry name" value="alpha/beta-Hydrolases"/>
    <property type="match status" value="1"/>
</dbReference>
<feature type="domain" description="Ketosynthase family 3 (KS3)" evidence="12">
    <location>
        <begin position="78"/>
        <end position="505"/>
    </location>
</feature>
<evidence type="ECO:0000256" key="1">
    <source>
        <dbReference type="ARBA" id="ARBA00001957"/>
    </source>
</evidence>
<dbReference type="InterPro" id="IPR042099">
    <property type="entry name" value="ANL_N_sf"/>
</dbReference>
<feature type="region of interest" description="Disordered" evidence="10">
    <location>
        <begin position="2585"/>
        <end position="2634"/>
    </location>
</feature>
<dbReference type="RefSeq" id="WP_141582805.1">
    <property type="nucleotide sequence ID" value="NZ_SPAZ01000151.1"/>
</dbReference>
<dbReference type="GO" id="GO:0005886">
    <property type="term" value="C:plasma membrane"/>
    <property type="evidence" value="ECO:0007669"/>
    <property type="project" value="TreeGrafter"/>
</dbReference>
<dbReference type="PANTHER" id="PTHR43775">
    <property type="entry name" value="FATTY ACID SYNTHASE"/>
    <property type="match status" value="1"/>
</dbReference>
<dbReference type="GO" id="GO:0033068">
    <property type="term" value="P:macrolide biosynthetic process"/>
    <property type="evidence" value="ECO:0007669"/>
    <property type="project" value="UniProtKB-ARBA"/>
</dbReference>
<dbReference type="Pfam" id="PF00698">
    <property type="entry name" value="Acyl_transf_1"/>
    <property type="match status" value="1"/>
</dbReference>
<dbReference type="PROSITE" id="PS52019">
    <property type="entry name" value="PKS_MFAS_DH"/>
    <property type="match status" value="1"/>
</dbReference>
<dbReference type="CDD" id="cd00833">
    <property type="entry name" value="PKS"/>
    <property type="match status" value="1"/>
</dbReference>
<dbReference type="SUPFAM" id="SSF47336">
    <property type="entry name" value="ACP-like"/>
    <property type="match status" value="2"/>
</dbReference>
<dbReference type="InterPro" id="IPR023213">
    <property type="entry name" value="CAT-like_dom_sf"/>
</dbReference>
<dbReference type="InterPro" id="IPR001242">
    <property type="entry name" value="Condensation_dom"/>
</dbReference>
<dbReference type="InterPro" id="IPR050091">
    <property type="entry name" value="PKS_NRPS_Biosynth_Enz"/>
</dbReference>
<dbReference type="Pfam" id="PF08659">
    <property type="entry name" value="KR"/>
    <property type="match status" value="1"/>
</dbReference>
<feature type="region of interest" description="C-terminal hotdog fold" evidence="9">
    <location>
        <begin position="1183"/>
        <end position="1329"/>
    </location>
</feature>
<dbReference type="InterPro" id="IPR020807">
    <property type="entry name" value="PKS_DH"/>
</dbReference>
<evidence type="ECO:0000256" key="2">
    <source>
        <dbReference type="ARBA" id="ARBA00004792"/>
    </source>
</evidence>
<dbReference type="InterPro" id="IPR014031">
    <property type="entry name" value="Ketoacyl_synth_C"/>
</dbReference>
<feature type="active site" description="Proton donor; for dehydratase activity" evidence="9">
    <location>
        <position position="1244"/>
    </location>
</feature>
<dbReference type="InterPro" id="IPR036736">
    <property type="entry name" value="ACP-like_sf"/>
</dbReference>
<dbReference type="SMART" id="SM00825">
    <property type="entry name" value="PKS_KS"/>
    <property type="match status" value="1"/>
</dbReference>
<gene>
    <name evidence="14" type="ORF">Sipo8835_17795</name>
</gene>
<comment type="pathway">
    <text evidence="2">Antibiotic biosynthesis.</text>
</comment>
<dbReference type="SUPFAM" id="SSF53901">
    <property type="entry name" value="Thiolase-like"/>
    <property type="match status" value="1"/>
</dbReference>
<dbReference type="PROSITE" id="PS00606">
    <property type="entry name" value="KS3_1"/>
    <property type="match status" value="1"/>
</dbReference>
<feature type="compositionally biased region" description="Basic and acidic residues" evidence="10">
    <location>
        <begin position="555"/>
        <end position="565"/>
    </location>
</feature>
<evidence type="ECO:0000259" key="12">
    <source>
        <dbReference type="PROSITE" id="PS52004"/>
    </source>
</evidence>
<dbReference type="Pfam" id="PF14765">
    <property type="entry name" value="PS-DH"/>
    <property type="match status" value="1"/>
</dbReference>
<dbReference type="SUPFAM" id="SSF52151">
    <property type="entry name" value="FabD/lysophospholipase-like"/>
    <property type="match status" value="1"/>
</dbReference>
<dbReference type="Gene3D" id="3.30.559.10">
    <property type="entry name" value="Chloramphenicol acetyltransferase-like domain"/>
    <property type="match status" value="1"/>
</dbReference>
<dbReference type="InterPro" id="IPR049552">
    <property type="entry name" value="PKS_DH_N"/>
</dbReference>
<sequence>MKDSRLVTSPDPSDTVSTSGLSAVSAVSAATASGASAAPVASTALAVPAASVVSATSAVSTTSNPVGPPLLGTPGGEREKIAIIGIGCRLPGGACDHRSFWRNLVDGKDCITPTPRSRYDVATLGSRDKAKPGRLVGGRGGYIDGFDEFDPAFFGISGREADHMDPQQRKLLEVAWEALEDGGQKPAELAGRDVGVYIGAFTLDYKIVQFSDLSFETLAAHTATGTMMTMVSNRISHCFDFRGPSVSIDTACSSSLVAVHLAAQSLQRGETDLALAGGTLLHIAPQYTIAETKGGFLSPQGRSRTFDAGADGYVRAEGVAVVALKRLSDAVRDGDPVHAVIIGSGINQDGRTNGITVPNPDAQVALIERVCAEAGIVPGSLQYVEAHGTSTPVGDPIEANALARALAVGRRPEDRCYVGSVKTNIGHTESAAGLAGLIKAALALKHRLIPPHINLERLNPAIDPTALPYEIPTEPTPWPAHQGPARAGVNSFGFGGTNAHVLLEAAPEPEPVPAAPSAAEGYEVSETSEAGQTPEADEAPEAGETPEAGQPDKAGQADKAGRADEISQADEGGGQPAWTVLPLTAREAAALPELAAGVQAELAGVPGGSPARPADLGHTLAHRRQHHDARLSVVYDSRGPAARASLDQALTAYLRGEPHPRVLTGHRLAPRHRRLAWVFTGMGPQWWAMGRQLFATEPVYREAVERCAEHLAELTGWSLTEELAADEAHSRMAETWLAQPANFAVQIGLAALWRSRGVHPDAVVGHSTGEVAAFHEAGVYDLADAVKVVVHRSRLQQRLAGTGGMLAVALTEAEAVRRLRPYGDAVSVAAVNSPSSLTLAGDETVLAELAAVLTAEQVFARPLAVEVPYHSARMELIKDELLESLADLKARPAQVPLHLTGREGTAHGTELDADYWWHNVRDSVRFQQAVERLADDGYRLFLEVGPHPVLGRSIVETVEARVADRNGDARTDGADLPEARTLPSIRRQEDERATFTTSLAALHNLGVEVDWSVLQPAGRTVPLPRYPFRRDRHWVEPRSVAQVRQGRVDHPLLGHRLPGAEPAWEARLDAEALPYLEDHRIQGNLLFPAAGYLEMAVQAVRELTGGTDAALADIELRKALFLPDEESRAVQLTLSAEHGGFTIATPAGEGTERTVHAVGTVRPGQRRHPARPLDAAAIRGRAVRHLPGPDCYAELAALGYHYGPAFQGIEEVWVGSDEALAKVRPTAAVVGRGADHQVHPVVMDAFFQTLLTPQLSAAGAGGPGIRLPIAIEEVRLDPVGDRPLWVHATVTRDAGTELVGDVAVYDERGVPLGGITGFRAADVEQAGSAVGLSTIDGWLAEPVWTELPDVPDTPDLPAEHPDHWLLFADRQGVAEALAERIAARGGSCQLVRPGTGYRLAEGGHPATVEPGSPADLARLLADRRASGAPDPAAVVHLWNLDRPELPPAHRTAAGDHTTTDLTSTDLTTATGLTTTANHTSPTNHTAVDRTSTGAYSLVALAGLLAAELPGSRLHIVTRSAQATVVGEPVEPFGAPAWGIGRVLRHQELPGHPGKLVDLGPTGDVGGEADALLREFAAGDEDEIALRPGRRLTCRLRPAEGLSRPLPPSLRTDAAYLVTGAFGALGRLLCRTLVRRGARRLILVGRSPLPPRERWRDLDPAGPQGRRVAFLRELEALGAEPIPVSLDITDESALAAWLAEYRLLDRPPIRGVFHLAGQVRDTLVGELDRETFDAVYGPKVLGALALHRQLAAEPLDHFVLFASIASLLTTAGQTNYAAGNAFLDALAHHRRALGLPALSLDWGPWATGMIKELGLIDHYRGSRGMSSLAPETGMAVLERVLGQDRAQLLIATVVDWPVFLSWYPAPPPLVADLAAAAREAVPAAERTGLLEALRAAGEAERPVLLTEWFTTLVAGVLRVPAEQIEPGTGLGHLGLDSLLAMELRARLNTELGTTLPVVALLSNAPVAELVARLYESLAELLDAERAGPGTAEVERYEDESAYPLTQNQKALWFLKQLNPDGFAYNIGGAVEVRVELEPELMAAAFRTMVERHPSLRANFVLDGGLPVQRISAAVEPDFGVLDVEHLDWDEIHAMIVREYRRPYDLERDPLVRFRLFRRGPARWVIMKAVHHIVSDAISTFTFIEELFAVYEGLRQGRAPELPPVTARYLDFLNRQNEFLAGREAPRMLDYWRSHLPAEVPVLGLPTDKPRPAVQTHNGASEFFVLDEELSARVHALAREHNVTVFMVLLSAYYLLLHAYSGQDDIIVGSPVTGRTDEEFAGVYGYFVNPLPLHVSLTGEPTVAELLDRVRTTVLGGLDNQEYPFVLLVEKLGLQHDPSRSAVFQAMFILLHHKVATEKYGYRLEYIELPEEEGQFDLTLSAYEDESEHRFHCVLKYNTDLFRPQTMARLAGHYVNLLAGLTTAGPERAATGLELLGREERALVLGRWSGADRRVVYEEPAHELILRAAAADPAALAVAVPAESGPTARLSYGELAERSRRAAARLRALGAGPGTVVALCLEKSPELVVALLAVLRTGAAYLPLDPGHPTDRLAYMVERTGAGLLVGDDRDRLGQLPARLITTGELGAGGGGFTSGPMGQEDGEGGELTAAPTGPESAEGSGFAERPAGTEPPEVDKFTAAPAGLEIDKFTAPPAGPEDGALIDAPVGPDDPAYVIFTSGSTGRPKAVRVSHGNLASAYQAWRAEYRLDTDARVHLQMAGPSFDVFTGDVVRALCSGGTLVLVGRELLFNTARLHEVMRTEGVDAAEFVPAVVRVLVEHCERSGLRLDFMRLLVVGSDVWKVEEYERLRALCGPLTRLVNSYGLTEATIDSAYFEGPVDKLEAGRTVPIGRPFPNSALYLLDPHGRPVPPGATGELWIGGSGVALGYAGDEEETARRFVTLPLGGADGTEPVRLYRTGDLARWDADGGVHLLGRADSQIKVRGHRIEPAEIESRLAEWPELKRAVVTVRPDRGGENVLCAYCVPAPGRTLDRRGLRRHLAGCLPTFMIPTHFTELPELPLTANGKVDLGALPAPAADSAEQAAEPPVTLYEVRMAEHWRALLGIEEPGLQHDFFESGGSSIKLIELIHGLQAEFNITIPVSQLFKVTTLHGMARTVEHIITGRIEGAQPYLWFNREQRQTLFCFPPAGGHGLVYRQFATHLPEYRLVAFNYVSGDDKVDRYADLIESLQPEGPCALLGYSLGGNLAFEVAKELERRGRAVPHVVIIDSHRIPESFDLADEHVQAFERELAEHLRRHTGSAVVAQETREQARDYLRFCSRTPNLGMVTAAIGVISDAEKVALHEAGYHGAWHGSSATRTAVFKGFGTHAEMLDHEFISHNAELTRSILTGAAAHAC</sequence>
<keyword evidence="5" id="KW-0808">Transferase</keyword>
<dbReference type="InterPro" id="IPR036291">
    <property type="entry name" value="NAD(P)-bd_dom_sf"/>
</dbReference>
<dbReference type="Pfam" id="PF00550">
    <property type="entry name" value="PP-binding"/>
    <property type="match status" value="2"/>
</dbReference>
<dbReference type="SUPFAM" id="SSF52777">
    <property type="entry name" value="CoA-dependent acyltransferases"/>
    <property type="match status" value="2"/>
</dbReference>
<dbReference type="InterPro" id="IPR016036">
    <property type="entry name" value="Malonyl_transacylase_ACP-bd"/>
</dbReference>
<dbReference type="InterPro" id="IPR020802">
    <property type="entry name" value="TesA-like"/>
</dbReference>
<organism evidence="14 15">
    <name type="scientific">Streptomyces ipomoeae</name>
    <dbReference type="NCBI Taxonomy" id="103232"/>
    <lineage>
        <taxon>Bacteria</taxon>
        <taxon>Bacillati</taxon>
        <taxon>Actinomycetota</taxon>
        <taxon>Actinomycetes</taxon>
        <taxon>Kitasatosporales</taxon>
        <taxon>Streptomycetaceae</taxon>
        <taxon>Streptomyces</taxon>
    </lineage>
</organism>
<dbReference type="InterPro" id="IPR018201">
    <property type="entry name" value="Ketoacyl_synth_AS"/>
</dbReference>
<dbReference type="InterPro" id="IPR020806">
    <property type="entry name" value="PKS_PP-bd"/>
</dbReference>
<evidence type="ECO:0000256" key="8">
    <source>
        <dbReference type="ARBA" id="ARBA00023315"/>
    </source>
</evidence>
<dbReference type="Gene3D" id="3.40.366.10">
    <property type="entry name" value="Malonyl-Coenzyme A Acyl Carrier Protein, domain 2"/>
    <property type="match status" value="1"/>
</dbReference>
<protein>
    <submittedName>
        <fullName evidence="14">Acyltransferase domain-containing protein</fullName>
    </submittedName>
</protein>
<dbReference type="Gene3D" id="3.30.300.30">
    <property type="match status" value="1"/>
</dbReference>
<dbReference type="Proteomes" id="UP000318720">
    <property type="component" value="Unassembled WGS sequence"/>
</dbReference>
<dbReference type="Pfam" id="PF21089">
    <property type="entry name" value="PKS_DH_N"/>
    <property type="match status" value="1"/>
</dbReference>
<dbReference type="InterPro" id="IPR042104">
    <property type="entry name" value="PKS_dehydratase_sf"/>
</dbReference>
<comment type="cofactor">
    <cofactor evidence="1">
        <name>pantetheine 4'-phosphate</name>
        <dbReference type="ChEBI" id="CHEBI:47942"/>
    </cofactor>
</comment>
<dbReference type="Pfam" id="PF02801">
    <property type="entry name" value="Ketoacyl-synt_C"/>
    <property type="match status" value="1"/>
</dbReference>
<dbReference type="InterPro" id="IPR009081">
    <property type="entry name" value="PP-bd_ACP"/>
</dbReference>
<dbReference type="InterPro" id="IPR014043">
    <property type="entry name" value="Acyl_transferase_dom"/>
</dbReference>
<dbReference type="Gene3D" id="1.10.287.490">
    <property type="entry name" value="Helix hairpin bin"/>
    <property type="match status" value="1"/>
</dbReference>
<evidence type="ECO:0000256" key="10">
    <source>
        <dbReference type="SAM" id="MobiDB-lite"/>
    </source>
</evidence>
<name>A0AAE9B0Q2_9ACTN</name>
<dbReference type="Pfam" id="PF00668">
    <property type="entry name" value="Condensation"/>
    <property type="match status" value="1"/>
</dbReference>
<dbReference type="SMART" id="SM00822">
    <property type="entry name" value="PKS_KR"/>
    <property type="match status" value="1"/>
</dbReference>
<dbReference type="InterPro" id="IPR020845">
    <property type="entry name" value="AMP-binding_CS"/>
</dbReference>
<feature type="compositionally biased region" description="Low complexity" evidence="10">
    <location>
        <begin position="542"/>
        <end position="551"/>
    </location>
</feature>
<dbReference type="InterPro" id="IPR016035">
    <property type="entry name" value="Acyl_Trfase/lysoPLipase"/>
</dbReference>
<dbReference type="GO" id="GO:0006633">
    <property type="term" value="P:fatty acid biosynthetic process"/>
    <property type="evidence" value="ECO:0007669"/>
    <property type="project" value="InterPro"/>
</dbReference>
<dbReference type="InterPro" id="IPR016039">
    <property type="entry name" value="Thiolase-like"/>
</dbReference>
<dbReference type="InterPro" id="IPR020841">
    <property type="entry name" value="PKS_Beta-ketoAc_synthase_dom"/>
</dbReference>
<dbReference type="PROSITE" id="PS52004">
    <property type="entry name" value="KS3_2"/>
    <property type="match status" value="1"/>
</dbReference>
<dbReference type="Gene3D" id="3.40.50.1820">
    <property type="entry name" value="alpha/beta hydrolase"/>
    <property type="match status" value="1"/>
</dbReference>
<dbReference type="SUPFAM" id="SSF55048">
    <property type="entry name" value="Probable ACP-binding domain of malonyl-CoA ACP transacylase"/>
    <property type="match status" value="1"/>
</dbReference>
<dbReference type="InterPro" id="IPR001031">
    <property type="entry name" value="Thioesterase"/>
</dbReference>
<dbReference type="InterPro" id="IPR025110">
    <property type="entry name" value="AMP-bd_C"/>
</dbReference>
<dbReference type="Gene3D" id="3.30.559.30">
    <property type="entry name" value="Nonribosomal peptide synthetase, condensation domain"/>
    <property type="match status" value="1"/>
</dbReference>
<dbReference type="InterPro" id="IPR014030">
    <property type="entry name" value="Ketoacyl_synth_N"/>
</dbReference>
<dbReference type="Gene3D" id="3.40.50.720">
    <property type="entry name" value="NAD(P)-binding Rossmann-like Domain"/>
    <property type="match status" value="1"/>
</dbReference>
<keyword evidence="7" id="KW-0045">Antibiotic biosynthesis</keyword>
<dbReference type="Gene3D" id="3.30.70.3290">
    <property type="match status" value="1"/>
</dbReference>
<dbReference type="PANTHER" id="PTHR43775:SF37">
    <property type="entry name" value="SI:DKEY-61P9.11"/>
    <property type="match status" value="1"/>
</dbReference>
<keyword evidence="4" id="KW-0597">Phosphoprotein</keyword>
<feature type="region of interest" description="N-terminal hotdog fold" evidence="9">
    <location>
        <begin position="1050"/>
        <end position="1168"/>
    </location>
</feature>
<dbReference type="Pfam" id="PF00501">
    <property type="entry name" value="AMP-binding"/>
    <property type="match status" value="1"/>
</dbReference>
<dbReference type="SMART" id="SM00826">
    <property type="entry name" value="PKS_DH"/>
    <property type="match status" value="1"/>
</dbReference>
<feature type="active site" description="Proton acceptor; for dehydratase activity" evidence="9">
    <location>
        <position position="1079"/>
    </location>
</feature>
<evidence type="ECO:0000259" key="13">
    <source>
        <dbReference type="PROSITE" id="PS52019"/>
    </source>
</evidence>
<dbReference type="FunFam" id="3.40.366.10:FF:000002">
    <property type="entry name" value="Probable polyketide synthase 2"/>
    <property type="match status" value="1"/>
</dbReference>